<organism evidence="2 3">
    <name type="scientific">Trypanosoma equiperdum</name>
    <dbReference type="NCBI Taxonomy" id="5694"/>
    <lineage>
        <taxon>Eukaryota</taxon>
        <taxon>Discoba</taxon>
        <taxon>Euglenozoa</taxon>
        <taxon>Kinetoplastea</taxon>
        <taxon>Metakinetoplastina</taxon>
        <taxon>Trypanosomatida</taxon>
        <taxon>Trypanosomatidae</taxon>
        <taxon>Trypanosoma</taxon>
    </lineage>
</organism>
<proteinExistence type="predicted"/>
<reference evidence="2" key="1">
    <citation type="submission" date="2016-09" db="EMBL/GenBank/DDBJ databases">
        <authorList>
            <person name="Hebert L."/>
            <person name="Moumen B."/>
        </authorList>
    </citation>
    <scope>NUCLEOTIDE SEQUENCE [LARGE SCALE GENOMIC DNA]</scope>
    <source>
        <strain evidence="2">OVI</strain>
    </source>
</reference>
<dbReference type="VEuPathDB" id="TriTrypDB:TEOVI_000690000"/>
<dbReference type="RefSeq" id="XP_067078745.1">
    <property type="nucleotide sequence ID" value="XM_067222644.1"/>
</dbReference>
<keyword evidence="3" id="KW-1185">Reference proteome</keyword>
<comment type="caution">
    <text evidence="2">The sequence shown here is derived from an EMBL/GenBank/DDBJ whole genome shotgun (WGS) entry which is preliminary data.</text>
</comment>
<dbReference type="GeneID" id="92380834"/>
<dbReference type="EMBL" id="CZPT02000741">
    <property type="protein sequence ID" value="SCU67428.1"/>
    <property type="molecule type" value="Genomic_DNA"/>
</dbReference>
<evidence type="ECO:0000313" key="2">
    <source>
        <dbReference type="EMBL" id="SCU67428.1"/>
    </source>
</evidence>
<dbReference type="AlphaFoldDB" id="A0A1G4I6E4"/>
<keyword evidence="1" id="KW-0175">Coiled coil</keyword>
<evidence type="ECO:0000256" key="1">
    <source>
        <dbReference type="SAM" id="Coils"/>
    </source>
</evidence>
<gene>
    <name evidence="2" type="ORF">TEOVI_000690000</name>
</gene>
<name>A0A1G4I6E4_TRYEQ</name>
<accession>A0A1G4I6E4</accession>
<evidence type="ECO:0000313" key="3">
    <source>
        <dbReference type="Proteomes" id="UP000195570"/>
    </source>
</evidence>
<sequence>MMTFAGSSNCCGSVCRLSCGTGGLKHEEQMLRIGANSTVLTSSAATTLIVEDTHDDTCTCESPLIPMQFTQPVEVLDAILFSEAALREKRREEIRMEDEKLLKARRENILKQPPLVVRPPLLSPFCPNGLPPLEIKQEPLFMEKDTVVSSIREELQKQRREKAETEAALQEAELAALELKLLLQKVSI</sequence>
<feature type="coiled-coil region" evidence="1">
    <location>
        <begin position="148"/>
        <end position="182"/>
    </location>
</feature>
<dbReference type="Proteomes" id="UP000195570">
    <property type="component" value="Unassembled WGS sequence"/>
</dbReference>
<protein>
    <submittedName>
        <fullName evidence="2">Uncharacterized protein</fullName>
    </submittedName>
</protein>